<evidence type="ECO:0000313" key="8">
    <source>
        <dbReference type="EMBL" id="EGK71711.1"/>
    </source>
</evidence>
<dbReference type="Proteomes" id="UP000005019">
    <property type="component" value="Unassembled WGS sequence"/>
</dbReference>
<keyword evidence="9" id="KW-1185">Reference proteome</keyword>
<dbReference type="Pfam" id="PF13627">
    <property type="entry name" value="LptM_cons"/>
    <property type="match status" value="1"/>
</dbReference>
<evidence type="ECO:0000256" key="1">
    <source>
        <dbReference type="ARBA" id="ARBA00004459"/>
    </source>
</evidence>
<feature type="region of interest" description="Disordered" evidence="7">
    <location>
        <begin position="23"/>
        <end position="55"/>
    </location>
</feature>
<evidence type="ECO:0000256" key="6">
    <source>
        <dbReference type="ARBA" id="ARBA00023288"/>
    </source>
</evidence>
<evidence type="ECO:0000256" key="2">
    <source>
        <dbReference type="ARBA" id="ARBA00022729"/>
    </source>
</evidence>
<name>F5RCD1_METUF</name>
<dbReference type="RefSeq" id="WP_008061141.1">
    <property type="nucleotide sequence ID" value="NZ_AFHG01000048.1"/>
</dbReference>
<keyword evidence="3" id="KW-0472">Membrane</keyword>
<sequence>MFFSPLVRTAALTLVLAGCGTKGPLTLPPKAGSQPASAAPSSAPATQDTNKAVKQ</sequence>
<feature type="compositionally biased region" description="Polar residues" evidence="7">
    <location>
        <begin position="46"/>
        <end position="55"/>
    </location>
</feature>
<dbReference type="STRING" id="1000565.METUNv1_01935"/>
<comment type="caution">
    <text evidence="8">The sequence shown here is derived from an EMBL/GenBank/DDBJ whole genome shotgun (WGS) entry which is preliminary data.</text>
</comment>
<keyword evidence="5" id="KW-0998">Cell outer membrane</keyword>
<protein>
    <submittedName>
        <fullName evidence="8">Exported protein</fullName>
    </submittedName>
</protein>
<organism evidence="8 9">
    <name type="scientific">Methyloversatilis universalis (strain ATCC BAA-1314 / DSM 25237 / JCM 13912 / CCUG 52030 / FAM5)</name>
    <dbReference type="NCBI Taxonomy" id="1000565"/>
    <lineage>
        <taxon>Bacteria</taxon>
        <taxon>Pseudomonadati</taxon>
        <taxon>Pseudomonadota</taxon>
        <taxon>Betaproteobacteria</taxon>
        <taxon>Nitrosomonadales</taxon>
        <taxon>Sterolibacteriaceae</taxon>
        <taxon>Methyloversatilis</taxon>
    </lineage>
</organism>
<evidence type="ECO:0000256" key="5">
    <source>
        <dbReference type="ARBA" id="ARBA00023237"/>
    </source>
</evidence>
<gene>
    <name evidence="8" type="ORF">METUNv1_01935</name>
</gene>
<evidence type="ECO:0000256" key="4">
    <source>
        <dbReference type="ARBA" id="ARBA00023139"/>
    </source>
</evidence>
<dbReference type="AlphaFoldDB" id="F5RCD1"/>
<dbReference type="EMBL" id="AFHG01000048">
    <property type="protein sequence ID" value="EGK71711.1"/>
    <property type="molecule type" value="Genomic_DNA"/>
</dbReference>
<dbReference type="GO" id="GO:0009279">
    <property type="term" value="C:cell outer membrane"/>
    <property type="evidence" value="ECO:0007669"/>
    <property type="project" value="UniProtKB-SubCell"/>
</dbReference>
<keyword evidence="2" id="KW-0732">Signal</keyword>
<proteinExistence type="predicted"/>
<accession>F5RCD1</accession>
<evidence type="ECO:0000256" key="3">
    <source>
        <dbReference type="ARBA" id="ARBA00023136"/>
    </source>
</evidence>
<comment type="subcellular location">
    <subcellularLocation>
        <location evidence="1">Cell outer membrane</location>
        <topology evidence="1">Lipid-anchor</topology>
    </subcellularLocation>
</comment>
<feature type="compositionally biased region" description="Low complexity" evidence="7">
    <location>
        <begin position="28"/>
        <end position="45"/>
    </location>
</feature>
<keyword evidence="6" id="KW-0449">Lipoprotein</keyword>
<dbReference type="NCBIfam" id="NF047847">
    <property type="entry name" value="SS_mature_LptM"/>
    <property type="match status" value="1"/>
</dbReference>
<keyword evidence="4" id="KW-0564">Palmitate</keyword>
<evidence type="ECO:0000256" key="7">
    <source>
        <dbReference type="SAM" id="MobiDB-lite"/>
    </source>
</evidence>
<reference evidence="8 9" key="1">
    <citation type="journal article" date="2011" name="J. Bacteriol.">
        <title>Genome sequence of Methyloversatilis universalis FAM5T, a methylotrophic representative of the order Rhodocyclales.</title>
        <authorList>
            <person name="Kittichotirat W."/>
            <person name="Good N.M."/>
            <person name="Hall R."/>
            <person name="Bringel F."/>
            <person name="Lajus A."/>
            <person name="Medigue C."/>
            <person name="Smalley N.E."/>
            <person name="Beck D."/>
            <person name="Bumgarner R."/>
            <person name="Vuilleumier S."/>
            <person name="Kalyuzhnaya M.G."/>
        </authorList>
    </citation>
    <scope>NUCLEOTIDE SEQUENCE [LARGE SCALE GENOMIC DNA]</scope>
    <source>
        <strain evidence="9">ATCC BAA-1314 / JCM 13912 / FAM5</strain>
    </source>
</reference>
<dbReference type="InterPro" id="IPR032831">
    <property type="entry name" value="LptM_cons"/>
</dbReference>
<evidence type="ECO:0000313" key="9">
    <source>
        <dbReference type="Proteomes" id="UP000005019"/>
    </source>
</evidence>